<comment type="similarity">
    <text evidence="6">Belongs to the peroxiredoxin family. Prx5 subfamily.</text>
</comment>
<dbReference type="AlphaFoldDB" id="A0A246I9K0"/>
<comment type="catalytic activity">
    <reaction evidence="6">
        <text>a hydroperoxide + 2 glutathione = an alcohol + glutathione disulfide + H2O</text>
        <dbReference type="Rhea" id="RHEA:62632"/>
        <dbReference type="ChEBI" id="CHEBI:15377"/>
        <dbReference type="ChEBI" id="CHEBI:30879"/>
        <dbReference type="ChEBI" id="CHEBI:35924"/>
        <dbReference type="ChEBI" id="CHEBI:57925"/>
        <dbReference type="ChEBI" id="CHEBI:58297"/>
        <dbReference type="EC" id="1.11.1.27"/>
    </reaction>
</comment>
<dbReference type="GO" id="GO:0008379">
    <property type="term" value="F:thioredoxin peroxidase activity"/>
    <property type="evidence" value="ECO:0007669"/>
    <property type="project" value="InterPro"/>
</dbReference>
<comment type="function">
    <text evidence="6">Thiol-specific peroxidase that catalyzes the reduction of hydrogen peroxide and organic hydroperoxides to water and alcohols, respectively. Plays a role in cell protection against oxidative stress by detoxifying peroxides.</text>
</comment>
<dbReference type="Pfam" id="PF08534">
    <property type="entry name" value="Redoxin"/>
    <property type="match status" value="1"/>
</dbReference>
<gene>
    <name evidence="8" type="ORF">CEE63_08590</name>
</gene>
<evidence type="ECO:0000256" key="3">
    <source>
        <dbReference type="ARBA" id="ARBA00023002"/>
    </source>
</evidence>
<evidence type="ECO:0000256" key="5">
    <source>
        <dbReference type="PIRSR" id="PIRSR637944-1"/>
    </source>
</evidence>
<dbReference type="GO" id="GO:0045454">
    <property type="term" value="P:cell redox homeostasis"/>
    <property type="evidence" value="ECO:0007669"/>
    <property type="project" value="TreeGrafter"/>
</dbReference>
<keyword evidence="4 6" id="KW-0676">Redox-active center</keyword>
<dbReference type="RefSeq" id="WP_072168587.1">
    <property type="nucleotide sequence ID" value="NZ_CP104289.1"/>
</dbReference>
<keyword evidence="1 6" id="KW-0575">Peroxidase</keyword>
<dbReference type="SUPFAM" id="SSF52833">
    <property type="entry name" value="Thioredoxin-like"/>
    <property type="match status" value="1"/>
</dbReference>
<dbReference type="Proteomes" id="UP000197090">
    <property type="component" value="Unassembled WGS sequence"/>
</dbReference>
<protein>
    <recommendedName>
        <fullName evidence="6">Glutathione-dependent peroxiredoxin</fullName>
        <ecNumber evidence="6">1.11.1.27</ecNumber>
    </recommendedName>
</protein>
<accession>A0A246I9K0</accession>
<evidence type="ECO:0000256" key="6">
    <source>
        <dbReference type="RuleBase" id="RU366011"/>
    </source>
</evidence>
<dbReference type="PANTHER" id="PTHR10430:SF16">
    <property type="entry name" value="PEROXIREDOXIN-5, MITOCHONDRIAL"/>
    <property type="match status" value="1"/>
</dbReference>
<dbReference type="GO" id="GO:0042744">
    <property type="term" value="P:hydrogen peroxide catabolic process"/>
    <property type="evidence" value="ECO:0007669"/>
    <property type="project" value="TreeGrafter"/>
</dbReference>
<dbReference type="PANTHER" id="PTHR10430">
    <property type="entry name" value="PEROXIREDOXIN"/>
    <property type="match status" value="1"/>
</dbReference>
<dbReference type="PROSITE" id="PS51352">
    <property type="entry name" value="THIOREDOXIN_2"/>
    <property type="match status" value="1"/>
</dbReference>
<proteinExistence type="inferred from homology"/>
<evidence type="ECO:0000256" key="1">
    <source>
        <dbReference type="ARBA" id="ARBA00022559"/>
    </source>
</evidence>
<dbReference type="InterPro" id="IPR013766">
    <property type="entry name" value="Thioredoxin_domain"/>
</dbReference>
<reference evidence="8 9" key="1">
    <citation type="submission" date="2017-06" db="EMBL/GenBank/DDBJ databases">
        <authorList>
            <person name="Kim H.J."/>
            <person name="Triplett B.A."/>
        </authorList>
    </citation>
    <scope>NUCLEOTIDE SEQUENCE [LARGE SCALE GENOMIC DNA]</scope>
    <source>
        <strain evidence="8 9">594</strain>
    </source>
</reference>
<dbReference type="GO" id="GO:0034599">
    <property type="term" value="P:cellular response to oxidative stress"/>
    <property type="evidence" value="ECO:0007669"/>
    <property type="project" value="InterPro"/>
</dbReference>
<name>A0A246I9K0_STEMA</name>
<dbReference type="Gene3D" id="3.40.30.10">
    <property type="entry name" value="Glutaredoxin"/>
    <property type="match status" value="1"/>
</dbReference>
<feature type="active site" description="Cysteine sulfenic acid (-SOH) intermediate" evidence="5">
    <location>
        <position position="48"/>
    </location>
</feature>
<evidence type="ECO:0000259" key="7">
    <source>
        <dbReference type="PROSITE" id="PS51352"/>
    </source>
</evidence>
<evidence type="ECO:0000256" key="4">
    <source>
        <dbReference type="ARBA" id="ARBA00023284"/>
    </source>
</evidence>
<evidence type="ECO:0000256" key="2">
    <source>
        <dbReference type="ARBA" id="ARBA00022862"/>
    </source>
</evidence>
<dbReference type="GO" id="GO:0005737">
    <property type="term" value="C:cytoplasm"/>
    <property type="evidence" value="ECO:0007669"/>
    <property type="project" value="TreeGrafter"/>
</dbReference>
<organism evidence="8 9">
    <name type="scientific">Stenotrophomonas maltophilia</name>
    <name type="common">Pseudomonas maltophilia</name>
    <name type="synonym">Xanthomonas maltophilia</name>
    <dbReference type="NCBI Taxonomy" id="40324"/>
    <lineage>
        <taxon>Bacteria</taxon>
        <taxon>Pseudomonadati</taxon>
        <taxon>Pseudomonadota</taxon>
        <taxon>Gammaproteobacteria</taxon>
        <taxon>Lysobacterales</taxon>
        <taxon>Lysobacteraceae</taxon>
        <taxon>Stenotrophomonas</taxon>
        <taxon>Stenotrophomonas maltophilia group</taxon>
    </lineage>
</organism>
<evidence type="ECO:0000313" key="8">
    <source>
        <dbReference type="EMBL" id="OWQ75305.1"/>
    </source>
</evidence>
<dbReference type="InterPro" id="IPR036249">
    <property type="entry name" value="Thioredoxin-like_sf"/>
</dbReference>
<feature type="domain" description="Thioredoxin" evidence="7">
    <location>
        <begin position="3"/>
        <end position="160"/>
    </location>
</feature>
<dbReference type="InterPro" id="IPR013740">
    <property type="entry name" value="Redoxin"/>
</dbReference>
<dbReference type="InterPro" id="IPR037944">
    <property type="entry name" value="PRX5-like"/>
</dbReference>
<sequence length="160" mass="17720">MTIHVGDRIPEVTLKRIREGIETLDTHSLFDARKVVLFAVPGAFTPTCSARHLPGYVEKFEAFRQRGIDVYCMAVNDPFVMKAWATDQHVPDGLLMLSDGNAELTRALGLELDASASGMGIRSRRFALYVVDGVVRAAWVEQPGQFEVSSADYVLEHLPT</sequence>
<dbReference type="FunFam" id="3.40.30.10:FF:000020">
    <property type="entry name" value="Peroxiredoxin"/>
    <property type="match status" value="1"/>
</dbReference>
<keyword evidence="3 6" id="KW-0560">Oxidoreductase</keyword>
<dbReference type="EMBL" id="NIVX01000058">
    <property type="protein sequence ID" value="OWQ75305.1"/>
    <property type="molecule type" value="Genomic_DNA"/>
</dbReference>
<evidence type="ECO:0000313" key="9">
    <source>
        <dbReference type="Proteomes" id="UP000197090"/>
    </source>
</evidence>
<keyword evidence="2 6" id="KW-0049">Antioxidant</keyword>
<comment type="caution">
    <text evidence="8">The sequence shown here is derived from an EMBL/GenBank/DDBJ whole genome shotgun (WGS) entry which is preliminary data.</text>
</comment>
<dbReference type="CDD" id="cd03013">
    <property type="entry name" value="PRX5_like"/>
    <property type="match status" value="1"/>
</dbReference>
<dbReference type="EC" id="1.11.1.27" evidence="6"/>